<name>A0ABU8DVX1_9ACTN</name>
<accession>A0ABU8DVX1</accession>
<organism evidence="2 3">
    <name type="scientific">Klenkia sesuvii</name>
    <dbReference type="NCBI Taxonomy" id="3103137"/>
    <lineage>
        <taxon>Bacteria</taxon>
        <taxon>Bacillati</taxon>
        <taxon>Actinomycetota</taxon>
        <taxon>Actinomycetes</taxon>
        <taxon>Geodermatophilales</taxon>
        <taxon>Geodermatophilaceae</taxon>
        <taxon>Klenkia</taxon>
    </lineage>
</organism>
<protein>
    <recommendedName>
        <fullName evidence="4">Excreted virulence factor EspC, type VII ESX diderm</fullName>
    </recommendedName>
</protein>
<evidence type="ECO:0000313" key="3">
    <source>
        <dbReference type="Proteomes" id="UP001361570"/>
    </source>
</evidence>
<dbReference type="Gene3D" id="1.10.287.1060">
    <property type="entry name" value="ESAT-6-like"/>
    <property type="match status" value="1"/>
</dbReference>
<evidence type="ECO:0000256" key="1">
    <source>
        <dbReference type="SAM" id="MobiDB-lite"/>
    </source>
</evidence>
<proteinExistence type="predicted"/>
<reference evidence="2 3" key="1">
    <citation type="submission" date="2024-03" db="EMBL/GenBank/DDBJ databases">
        <title>Draft genome sequence of Klenkia sp. LSe6-5.</title>
        <authorList>
            <person name="Duangmal K."/>
            <person name="Chantavorakit T."/>
        </authorList>
    </citation>
    <scope>NUCLEOTIDE SEQUENCE [LARGE SCALE GENOMIC DNA]</scope>
    <source>
        <strain evidence="2 3">LSe6-5</strain>
    </source>
</reference>
<feature type="region of interest" description="Disordered" evidence="1">
    <location>
        <begin position="93"/>
        <end position="113"/>
    </location>
</feature>
<evidence type="ECO:0000313" key="2">
    <source>
        <dbReference type="EMBL" id="MEI4272835.1"/>
    </source>
</evidence>
<feature type="region of interest" description="Disordered" evidence="1">
    <location>
        <begin position="39"/>
        <end position="60"/>
    </location>
</feature>
<dbReference type="EMBL" id="JBAPLU010000014">
    <property type="protein sequence ID" value="MEI4272835.1"/>
    <property type="molecule type" value="Genomic_DNA"/>
</dbReference>
<sequence>MSYDSVRIDPDAAGAALRAWQASADELRRTVTQRSRAIEAAEGARPWGDDASGQQFGPSYLEGAGPARVAAAALADQCDELGGTVQTAVQASLASDEEQAATLAPVQATVDRR</sequence>
<gene>
    <name evidence="2" type="ORF">TEK04_13985</name>
</gene>
<dbReference type="Proteomes" id="UP001361570">
    <property type="component" value="Unassembled WGS sequence"/>
</dbReference>
<evidence type="ECO:0008006" key="4">
    <source>
        <dbReference type="Google" id="ProtNLM"/>
    </source>
</evidence>
<keyword evidence="3" id="KW-1185">Reference proteome</keyword>
<dbReference type="RefSeq" id="WP_336404960.1">
    <property type="nucleotide sequence ID" value="NZ_JBAPLU010000014.1"/>
</dbReference>
<comment type="caution">
    <text evidence="2">The sequence shown here is derived from an EMBL/GenBank/DDBJ whole genome shotgun (WGS) entry which is preliminary data.</text>
</comment>